<dbReference type="InterPro" id="IPR050975">
    <property type="entry name" value="Sleep_regulator"/>
</dbReference>
<feature type="chain" id="PRO_5021235283" evidence="9">
    <location>
        <begin position="25"/>
        <end position="143"/>
    </location>
</feature>
<dbReference type="InterPro" id="IPR045860">
    <property type="entry name" value="Snake_toxin-like_sf"/>
</dbReference>
<evidence type="ECO:0000256" key="9">
    <source>
        <dbReference type="SAM" id="SignalP"/>
    </source>
</evidence>
<keyword evidence="7" id="KW-0325">Glycoprotein</keyword>
<keyword evidence="8" id="KW-0449">Lipoprotein</keyword>
<reference evidence="10" key="1">
    <citation type="submission" date="2016-10" db="EMBL/GenBank/DDBJ databases">
        <authorList>
            <person name="Varghese N."/>
        </authorList>
    </citation>
    <scope>NUCLEOTIDE SEQUENCE</scope>
</reference>
<evidence type="ECO:0000256" key="8">
    <source>
        <dbReference type="ARBA" id="ARBA00023288"/>
    </source>
</evidence>
<name>A0A1Y0F446_LOCMI</name>
<dbReference type="GO" id="GO:0030431">
    <property type="term" value="P:sleep"/>
    <property type="evidence" value="ECO:0007669"/>
    <property type="project" value="InterPro"/>
</dbReference>
<evidence type="ECO:0000256" key="5">
    <source>
        <dbReference type="ARBA" id="ARBA00022989"/>
    </source>
</evidence>
<keyword evidence="4 9" id="KW-0732">Signal</keyword>
<evidence type="ECO:0000256" key="1">
    <source>
        <dbReference type="ARBA" id="ARBA00004589"/>
    </source>
</evidence>
<keyword evidence="2" id="KW-0336">GPI-anchor</keyword>
<dbReference type="InterPro" id="IPR031424">
    <property type="entry name" value="QVR-like"/>
</dbReference>
<dbReference type="GO" id="GO:0098552">
    <property type="term" value="C:side of membrane"/>
    <property type="evidence" value="ECO:0007669"/>
    <property type="project" value="UniProtKB-KW"/>
</dbReference>
<keyword evidence="5" id="KW-1133">Transmembrane helix</keyword>
<keyword evidence="6" id="KW-0472">Membrane</keyword>
<evidence type="ECO:0000256" key="3">
    <source>
        <dbReference type="ARBA" id="ARBA00022692"/>
    </source>
</evidence>
<dbReference type="SUPFAM" id="SSF57302">
    <property type="entry name" value="Snake toxin-like"/>
    <property type="match status" value="1"/>
</dbReference>
<proteinExistence type="evidence at transcript level"/>
<evidence type="ECO:0000313" key="10">
    <source>
        <dbReference type="EMBL" id="ARU12056.1"/>
    </source>
</evidence>
<dbReference type="PANTHER" id="PTHR33562:SF14">
    <property type="entry name" value="PROTEIN QUIVER"/>
    <property type="match status" value="1"/>
</dbReference>
<feature type="signal peptide" evidence="9">
    <location>
        <begin position="1"/>
        <end position="24"/>
    </location>
</feature>
<dbReference type="EMBL" id="KX950846">
    <property type="protein sequence ID" value="ARU12056.1"/>
    <property type="molecule type" value="mRNA"/>
</dbReference>
<dbReference type="Pfam" id="PF17064">
    <property type="entry name" value="QVR"/>
    <property type="match status" value="1"/>
</dbReference>
<sequence>MVTAGSTLALAGFLILCMLVAVESLECYECNSHTDSNCAKDLPPDNLKKDCSAHIEGSKYKLCRKIVQYIDFEVNGNKPEKRIIRTCGWDDSSYQNACYHRSGFGGRQEVCSCDKPLCNSAPVSFTSASTIAVLVFNIARFIF</sequence>
<protein>
    <submittedName>
        <fullName evidence="10">Ly6/neurotoxin 6</fullName>
    </submittedName>
</protein>
<comment type="subcellular location">
    <subcellularLocation>
        <location evidence="1">Membrane</location>
        <topology evidence="1">Lipid-anchor</topology>
        <topology evidence="1">GPI-anchor</topology>
    </subcellularLocation>
</comment>
<dbReference type="GO" id="GO:0032222">
    <property type="term" value="P:regulation of synaptic transmission, cholinergic"/>
    <property type="evidence" value="ECO:0007669"/>
    <property type="project" value="InterPro"/>
</dbReference>
<accession>A0A1Y0F446</accession>
<evidence type="ECO:0000256" key="6">
    <source>
        <dbReference type="ARBA" id="ARBA00023136"/>
    </source>
</evidence>
<dbReference type="AlphaFoldDB" id="A0A1Y0F446"/>
<gene>
    <name evidence="10" type="primary">lynx6</name>
</gene>
<dbReference type="PANTHER" id="PTHR33562">
    <property type="entry name" value="ATILLA, ISOFORM B-RELATED-RELATED"/>
    <property type="match status" value="1"/>
</dbReference>
<keyword evidence="10" id="KW-0528">Neurotoxin</keyword>
<evidence type="ECO:0000256" key="7">
    <source>
        <dbReference type="ARBA" id="ARBA00023180"/>
    </source>
</evidence>
<organism evidence="10">
    <name type="scientific">Locusta migratoria manilensis</name>
    <name type="common">Oriental migratory locust</name>
    <dbReference type="NCBI Taxonomy" id="229990"/>
    <lineage>
        <taxon>Eukaryota</taxon>
        <taxon>Metazoa</taxon>
        <taxon>Ecdysozoa</taxon>
        <taxon>Arthropoda</taxon>
        <taxon>Hexapoda</taxon>
        <taxon>Insecta</taxon>
        <taxon>Pterygota</taxon>
        <taxon>Neoptera</taxon>
        <taxon>Polyneoptera</taxon>
        <taxon>Orthoptera</taxon>
        <taxon>Caelifera</taxon>
        <taxon>Acrididea</taxon>
        <taxon>Acridomorpha</taxon>
        <taxon>Acridoidea</taxon>
        <taxon>Acrididae</taxon>
        <taxon>Oedipodinae</taxon>
        <taxon>Locusta</taxon>
    </lineage>
</organism>
<evidence type="ECO:0000256" key="4">
    <source>
        <dbReference type="ARBA" id="ARBA00022729"/>
    </source>
</evidence>
<keyword evidence="3" id="KW-0812">Transmembrane</keyword>
<evidence type="ECO:0000256" key="2">
    <source>
        <dbReference type="ARBA" id="ARBA00022622"/>
    </source>
</evidence>
<keyword evidence="10" id="KW-0800">Toxin</keyword>